<dbReference type="PANTHER" id="PTHR12138:SF155">
    <property type="entry name" value="DOWN SYNDROME CRITICAL REGION PROTEIN 8"/>
    <property type="match status" value="1"/>
</dbReference>
<organism evidence="1 2">
    <name type="scientific">Macaca mulatta</name>
    <name type="common">Rhesus macaque</name>
    <dbReference type="NCBI Taxonomy" id="9544"/>
    <lineage>
        <taxon>Eukaryota</taxon>
        <taxon>Metazoa</taxon>
        <taxon>Chordata</taxon>
        <taxon>Craniata</taxon>
        <taxon>Vertebrata</taxon>
        <taxon>Euteleostomi</taxon>
        <taxon>Mammalia</taxon>
        <taxon>Eutheria</taxon>
        <taxon>Euarchontoglires</taxon>
        <taxon>Primates</taxon>
        <taxon>Haplorrhini</taxon>
        <taxon>Catarrhini</taxon>
        <taxon>Cercopithecidae</taxon>
        <taxon>Cercopithecinae</taxon>
        <taxon>Macaca</taxon>
    </lineage>
</organism>
<dbReference type="PANTHER" id="PTHR12138">
    <property type="entry name" value="PRIMATE-EXPANDED PROTEIN FAMILY"/>
    <property type="match status" value="1"/>
</dbReference>
<reference evidence="1" key="2">
    <citation type="submission" date="2019-01" db="EMBL/GenBank/DDBJ databases">
        <authorList>
            <person name="Graves T."/>
            <person name="Eichler E.E."/>
            <person name="Wilson R.K."/>
        </authorList>
    </citation>
    <scope>NUCLEOTIDE SEQUENCE [LARGE SCALE GENOMIC DNA]</scope>
    <source>
        <strain evidence="1">17573</strain>
    </source>
</reference>
<dbReference type="Ensembl" id="ENSMMUT00000085521.1">
    <property type="protein sequence ID" value="ENSMMUP00000075337.1"/>
    <property type="gene ID" value="ENSMMUG00000057659.1"/>
</dbReference>
<evidence type="ECO:0000313" key="1">
    <source>
        <dbReference type="Ensembl" id="ENSMMUP00000075337.1"/>
    </source>
</evidence>
<reference evidence="1" key="4">
    <citation type="submission" date="2025-09" db="UniProtKB">
        <authorList>
            <consortium name="Ensembl"/>
        </authorList>
    </citation>
    <scope>IDENTIFICATION</scope>
    <source>
        <strain evidence="1">17573</strain>
    </source>
</reference>
<dbReference type="Proteomes" id="UP000006718">
    <property type="component" value="Chromosome 19"/>
</dbReference>
<dbReference type="OMA" id="CAQHKND"/>
<protein>
    <submittedName>
        <fullName evidence="1">Uncharacterized protein</fullName>
    </submittedName>
</protein>
<dbReference type="AlphaFoldDB" id="A0A5F8AD74"/>
<evidence type="ECO:0000313" key="2">
    <source>
        <dbReference type="Proteomes" id="UP000006718"/>
    </source>
</evidence>
<name>A0A5F8AD74_MACMU</name>
<sequence>MAHCSFKLLGSSNPLTSDSPVAGTTDARHHAQLIFAFFLFYVEMGSCHVVQFSLELLGSSDPPTLASQSAGITGVSLCAQHKNDFMKGRNMYECIHPCIL</sequence>
<keyword evidence="2" id="KW-1185">Reference proteome</keyword>
<dbReference type="VEuPathDB" id="HostDB:ENSMMUG00000057659"/>
<dbReference type="GeneTree" id="ENSGT01120000271815"/>
<dbReference type="InParanoid" id="A0A5F8AD74"/>
<accession>A0A5F8AD74</accession>
<dbReference type="PRINTS" id="PR02045">
    <property type="entry name" value="F138DOMAIN"/>
</dbReference>
<reference evidence="1" key="3">
    <citation type="submission" date="2025-08" db="UniProtKB">
        <authorList>
            <consortium name="Ensembl"/>
        </authorList>
    </citation>
    <scope>IDENTIFICATION</scope>
    <source>
        <strain evidence="1">17573</strain>
    </source>
</reference>
<reference evidence="2" key="1">
    <citation type="journal article" date="2007" name="Science">
        <title>Evolutionary and biomedical insights from the rhesus macaque genome.</title>
        <authorList>
            <person name="Gibbs R.A."/>
            <person name="Rogers J."/>
            <person name="Katze M.G."/>
            <person name="Bumgarner R."/>
            <person name="Weinstock G.M."/>
            <person name="Mardis E.R."/>
            <person name="Remington K.A."/>
            <person name="Strausberg R.L."/>
            <person name="Venter J.C."/>
            <person name="Wilson R.K."/>
            <person name="Batzer M.A."/>
            <person name="Bustamante C.D."/>
            <person name="Eichler E.E."/>
            <person name="Hahn M.W."/>
            <person name="Hardison R.C."/>
            <person name="Makova K.D."/>
            <person name="Miller W."/>
            <person name="Milosavljevic A."/>
            <person name="Palermo R.E."/>
            <person name="Siepel A."/>
            <person name="Sikela J.M."/>
            <person name="Attaway T."/>
            <person name="Bell S."/>
            <person name="Bernard K.E."/>
            <person name="Buhay C.J."/>
            <person name="Chandrabose M.N."/>
            <person name="Dao M."/>
            <person name="Davis C."/>
            <person name="Delehaunty K.D."/>
            <person name="Ding Y."/>
            <person name="Dinh H.H."/>
            <person name="Dugan-Rocha S."/>
            <person name="Fulton L.A."/>
            <person name="Gabisi R.A."/>
            <person name="Garner T.T."/>
            <person name="Godfrey J."/>
            <person name="Hawes A.C."/>
            <person name="Hernandez J."/>
            <person name="Hines S."/>
            <person name="Holder M."/>
            <person name="Hume J."/>
            <person name="Jhangiani S.N."/>
            <person name="Joshi V."/>
            <person name="Khan Z.M."/>
            <person name="Kirkness E.F."/>
            <person name="Cree A."/>
            <person name="Fowler R.G."/>
            <person name="Lee S."/>
            <person name="Lewis L.R."/>
            <person name="Li Z."/>
            <person name="Liu Y.-S."/>
            <person name="Moore S.M."/>
            <person name="Muzny D."/>
            <person name="Nazareth L.V."/>
            <person name="Ngo D.N."/>
            <person name="Okwuonu G.O."/>
            <person name="Pai G."/>
            <person name="Parker D."/>
            <person name="Paul H.A."/>
            <person name="Pfannkoch C."/>
            <person name="Pohl C.S."/>
            <person name="Rogers Y.-H.C."/>
            <person name="Ruiz S.J."/>
            <person name="Sabo A."/>
            <person name="Santibanez J."/>
            <person name="Schneider B.W."/>
            <person name="Smith S.M."/>
            <person name="Sodergren E."/>
            <person name="Svatek A.F."/>
            <person name="Utterback T.R."/>
            <person name="Vattathil S."/>
            <person name="Warren W."/>
            <person name="White C.S."/>
            <person name="Chinwalla A.T."/>
            <person name="Feng Y."/>
            <person name="Halpern A.L."/>
            <person name="Hillier L.W."/>
            <person name="Huang X."/>
            <person name="Minx P."/>
            <person name="Nelson J.O."/>
            <person name="Pepin K.H."/>
            <person name="Qin X."/>
            <person name="Sutton G.G."/>
            <person name="Venter E."/>
            <person name="Walenz B.P."/>
            <person name="Wallis J.W."/>
            <person name="Worley K.C."/>
            <person name="Yang S.-P."/>
            <person name="Jones S.M."/>
            <person name="Marra M.A."/>
            <person name="Rocchi M."/>
            <person name="Schein J.E."/>
            <person name="Baertsch R."/>
            <person name="Clarke L."/>
            <person name="Csuros M."/>
            <person name="Glasscock J."/>
            <person name="Harris R.A."/>
            <person name="Havlak P."/>
            <person name="Jackson A.R."/>
            <person name="Jiang H."/>
            <person name="Liu Y."/>
            <person name="Messina D.N."/>
            <person name="Shen Y."/>
            <person name="Song H.X.-Z."/>
            <person name="Wylie T."/>
            <person name="Zhang L."/>
            <person name="Birney E."/>
            <person name="Han K."/>
            <person name="Konkel M.K."/>
            <person name="Lee J."/>
            <person name="Smit A.F.A."/>
            <person name="Ullmer B."/>
            <person name="Wang H."/>
            <person name="Xing J."/>
            <person name="Burhans R."/>
            <person name="Cheng Z."/>
            <person name="Karro J.E."/>
            <person name="Ma J."/>
            <person name="Raney B."/>
            <person name="She X."/>
            <person name="Cox M.J."/>
            <person name="Demuth J.P."/>
            <person name="Dumas L.J."/>
            <person name="Han S.-G."/>
            <person name="Hopkins J."/>
            <person name="Karimpour-Fard A."/>
            <person name="Kim Y.H."/>
            <person name="Pollack J.R."/>
            <person name="Vinar T."/>
            <person name="Addo-Quaye C."/>
            <person name="Degenhardt J."/>
            <person name="Denby A."/>
            <person name="Hubisz M.J."/>
            <person name="Indap A."/>
            <person name="Kosiol C."/>
            <person name="Lahn B.T."/>
            <person name="Lawson H.A."/>
            <person name="Marklein A."/>
            <person name="Nielsen R."/>
            <person name="Vallender E.J."/>
            <person name="Clark A.G."/>
            <person name="Ferguson B."/>
            <person name="Hernandez R.D."/>
            <person name="Hirani K."/>
            <person name="Kehrer-Sawatzki H."/>
            <person name="Kolb J."/>
            <person name="Patil S."/>
            <person name="Pu L.-L."/>
            <person name="Ren Y."/>
            <person name="Smith D.G."/>
            <person name="Wheeler D.A."/>
            <person name="Schenck I."/>
            <person name="Ball E.V."/>
            <person name="Chen R."/>
            <person name="Cooper D.N."/>
            <person name="Giardine B."/>
            <person name="Hsu F."/>
            <person name="Kent W.J."/>
            <person name="Lesk A."/>
            <person name="Nelson D.L."/>
            <person name="O'brien W.E."/>
            <person name="Pruefer K."/>
            <person name="Stenson P.D."/>
            <person name="Wallace J.C."/>
            <person name="Ke H."/>
            <person name="Liu X.-M."/>
            <person name="Wang P."/>
            <person name="Xiang A.P."/>
            <person name="Yang F."/>
            <person name="Barber G.P."/>
            <person name="Haussler D."/>
            <person name="Karolchik D."/>
            <person name="Kern A.D."/>
            <person name="Kuhn R.M."/>
            <person name="Smith K.E."/>
            <person name="Zwieg A.S."/>
        </authorList>
    </citation>
    <scope>NUCLEOTIDE SEQUENCE [LARGE SCALE GENOMIC DNA]</scope>
    <source>
        <strain evidence="2">17573</strain>
    </source>
</reference>
<proteinExistence type="predicted"/>